<comment type="caution">
    <text evidence="2">The sequence shown here is derived from an EMBL/GenBank/DDBJ whole genome shotgun (WGS) entry which is preliminary data.</text>
</comment>
<dbReference type="Pfam" id="PF01850">
    <property type="entry name" value="PIN"/>
    <property type="match status" value="1"/>
</dbReference>
<evidence type="ECO:0000313" key="2">
    <source>
        <dbReference type="EMBL" id="MDJ1173234.1"/>
    </source>
</evidence>
<feature type="domain" description="PIN" evidence="1">
    <location>
        <begin position="6"/>
        <end position="132"/>
    </location>
</feature>
<organism evidence="2 3">
    <name type="scientific">Roseofilum capinflatum BLCC-M114</name>
    <dbReference type="NCBI Taxonomy" id="3022440"/>
    <lineage>
        <taxon>Bacteria</taxon>
        <taxon>Bacillati</taxon>
        <taxon>Cyanobacteriota</taxon>
        <taxon>Cyanophyceae</taxon>
        <taxon>Desertifilales</taxon>
        <taxon>Desertifilaceae</taxon>
        <taxon>Roseofilum</taxon>
        <taxon>Roseofilum capinflatum</taxon>
    </lineage>
</organism>
<reference evidence="2 3" key="1">
    <citation type="submission" date="2023-01" db="EMBL/GenBank/DDBJ databases">
        <title>Novel diversity within Roseofilum (Cyanobacteria; Desertifilaceae) from marine benthic mats with descriptions of four novel species.</title>
        <authorList>
            <person name="Wang Y."/>
            <person name="Berthold D.E."/>
            <person name="Hu J."/>
            <person name="Lefler F.W."/>
            <person name="Laughinghouse H.D. IV."/>
        </authorList>
    </citation>
    <scope>NUCLEOTIDE SEQUENCE [LARGE SCALE GENOMIC DNA]</scope>
    <source>
        <strain evidence="2 3">BLCC-M114</strain>
    </source>
</reference>
<protein>
    <submittedName>
        <fullName evidence="2">PIN domain-containing protein</fullName>
    </submittedName>
</protein>
<evidence type="ECO:0000259" key="1">
    <source>
        <dbReference type="Pfam" id="PF01850"/>
    </source>
</evidence>
<dbReference type="SUPFAM" id="SSF88723">
    <property type="entry name" value="PIN domain-like"/>
    <property type="match status" value="1"/>
</dbReference>
<name>A0ABT7B239_9CYAN</name>
<dbReference type="EMBL" id="JAQOSO010000015">
    <property type="protein sequence ID" value="MDJ1173234.1"/>
    <property type="molecule type" value="Genomic_DNA"/>
</dbReference>
<dbReference type="Gene3D" id="3.40.50.1010">
    <property type="entry name" value="5'-nuclease"/>
    <property type="match status" value="1"/>
</dbReference>
<dbReference type="InterPro" id="IPR002716">
    <property type="entry name" value="PIN_dom"/>
</dbReference>
<accession>A0ABT7B239</accession>
<evidence type="ECO:0000313" key="3">
    <source>
        <dbReference type="Proteomes" id="UP001235849"/>
    </source>
</evidence>
<proteinExistence type="predicted"/>
<dbReference type="InterPro" id="IPR029060">
    <property type="entry name" value="PIN-like_dom_sf"/>
</dbReference>
<sequence length="154" mass="17431">MNKPRIFFDTNVLVYAHDRTSTYHTDSATLLKMAVEQNIQGVLAEQNLIELYRILTNPTAMRGKELTPQQVNSLVRTTYLNGLFQVVYPIPITLDKVLSLATSHNITSARIFDIRLAALILESNIDYFATYNLSDFQSIPDVNPFTPANIIKII</sequence>
<gene>
    <name evidence="2" type="ORF">PMG25_03930</name>
</gene>
<keyword evidence="3" id="KW-1185">Reference proteome</keyword>
<dbReference type="RefSeq" id="WP_283765603.1">
    <property type="nucleotide sequence ID" value="NZ_JAQOSO010000015.1"/>
</dbReference>
<dbReference type="Proteomes" id="UP001235849">
    <property type="component" value="Unassembled WGS sequence"/>
</dbReference>